<name>A0ABY3RPF6_9MICO</name>
<sequence length="332" mass="35360">MVDDDDDAPPALGEIDLALIHALQVDARAPWTRIAAAIGVDAATAVRHWNALRAEGLAWLTAWPTPQRWASTTDLAFVLLRPGTEPGALAAVVGRPWVLSVDETSAGPLVLVASSAGLPQLGERVRLLEEDGGVVLRMDVVAAITAEDSTWRLPVLSAAQQRAIRPPARSVADTARVPRAQTIAELAEALDEDPRMSAAALGDRLGVSEATARRAVERASAAGLLRFGCDLAMPAAGFRRGAVLWARGTDPAAAAGRAARLPEAHRAGVVVGPAPLFACVRARTLTALPGIERAWGDEAEIVDRWTVLRSIKRNGHELDPQGRSRRRIPLRW</sequence>
<accession>A0ABY3RPF6</accession>
<organism evidence="2 3">
    <name type="scientific">Microbacterium resistens</name>
    <dbReference type="NCBI Taxonomy" id="156977"/>
    <lineage>
        <taxon>Bacteria</taxon>
        <taxon>Bacillati</taxon>
        <taxon>Actinomycetota</taxon>
        <taxon>Actinomycetes</taxon>
        <taxon>Micrococcales</taxon>
        <taxon>Microbacteriaceae</taxon>
        <taxon>Microbacterium</taxon>
    </lineage>
</organism>
<evidence type="ECO:0000313" key="2">
    <source>
        <dbReference type="EMBL" id="UGS25918.1"/>
    </source>
</evidence>
<dbReference type="InterPro" id="IPR036388">
    <property type="entry name" value="WH-like_DNA-bd_sf"/>
</dbReference>
<reference evidence="2 3" key="1">
    <citation type="submission" date="2023-01" db="EMBL/GenBank/DDBJ databases">
        <title>Characterization of estradiol degrading bacteria Microbacterium sp. MZT7 and reveal degrading genes through genome analysis.</title>
        <authorList>
            <person name="Hao P."/>
            <person name="Gao Y."/>
        </authorList>
    </citation>
    <scope>NUCLEOTIDE SEQUENCE [LARGE SCALE GENOMIC DNA]</scope>
    <source>
        <strain evidence="2 3">MZT7</strain>
    </source>
</reference>
<dbReference type="Proteomes" id="UP001199642">
    <property type="component" value="Chromosome"/>
</dbReference>
<keyword evidence="3" id="KW-1185">Reference proteome</keyword>
<evidence type="ECO:0000313" key="3">
    <source>
        <dbReference type="Proteomes" id="UP001199642"/>
    </source>
</evidence>
<feature type="domain" description="HTH asnC-type" evidence="1">
    <location>
        <begin position="14"/>
        <end position="47"/>
    </location>
</feature>
<dbReference type="Pfam" id="PF13412">
    <property type="entry name" value="HTH_24"/>
    <property type="match status" value="1"/>
</dbReference>
<proteinExistence type="predicted"/>
<dbReference type="PANTHER" id="PTHR30154">
    <property type="entry name" value="LEUCINE-RESPONSIVE REGULATORY PROTEIN"/>
    <property type="match status" value="1"/>
</dbReference>
<dbReference type="Pfam" id="PF13404">
    <property type="entry name" value="HTH_AsnC-type"/>
    <property type="match status" value="1"/>
</dbReference>
<evidence type="ECO:0000259" key="1">
    <source>
        <dbReference type="Pfam" id="PF13404"/>
    </source>
</evidence>
<protein>
    <submittedName>
        <fullName evidence="2">AsnC family transcriptional regulator</fullName>
    </submittedName>
</protein>
<dbReference type="InterPro" id="IPR000485">
    <property type="entry name" value="AsnC-type_HTH_dom"/>
</dbReference>
<dbReference type="EMBL" id="CP082781">
    <property type="protein sequence ID" value="UGS25918.1"/>
    <property type="molecule type" value="Genomic_DNA"/>
</dbReference>
<dbReference type="Gene3D" id="1.10.10.10">
    <property type="entry name" value="Winged helix-like DNA-binding domain superfamily/Winged helix DNA-binding domain"/>
    <property type="match status" value="2"/>
</dbReference>
<dbReference type="RefSeq" id="WP_231819676.1">
    <property type="nucleotide sequence ID" value="NZ_CP082781.1"/>
</dbReference>
<dbReference type="PANTHER" id="PTHR30154:SF34">
    <property type="entry name" value="TRANSCRIPTIONAL REGULATOR AZLB"/>
    <property type="match status" value="1"/>
</dbReference>
<gene>
    <name evidence="2" type="ORF">K8F61_14880</name>
</gene>